<evidence type="ECO:0000313" key="2">
    <source>
        <dbReference type="Proteomes" id="UP000186104"/>
    </source>
</evidence>
<protein>
    <submittedName>
        <fullName evidence="1">Uncharacterized protein</fullName>
    </submittedName>
</protein>
<proteinExistence type="predicted"/>
<evidence type="ECO:0000313" key="1">
    <source>
        <dbReference type="EMBL" id="ANI93784.1"/>
    </source>
</evidence>
<dbReference type="KEGG" id="dtm:BJL86_3025"/>
<sequence>MDGIIQFFLTGPGQAVLPLIQGSFNLAYPSNEGFPEGVGQVAGIAA</sequence>
<accession>A0A173LQ11</accession>
<keyword evidence="2" id="KW-1185">Reference proteome</keyword>
<dbReference type="STRING" id="499555.BJL86_3025"/>
<dbReference type="AlphaFoldDB" id="A0A173LQ11"/>
<organism evidence="1 2">
    <name type="scientific">Dietzia timorensis</name>
    <dbReference type="NCBI Taxonomy" id="499555"/>
    <lineage>
        <taxon>Bacteria</taxon>
        <taxon>Bacillati</taxon>
        <taxon>Actinomycetota</taxon>
        <taxon>Actinomycetes</taxon>
        <taxon>Mycobacteriales</taxon>
        <taxon>Dietziaceae</taxon>
        <taxon>Dietzia</taxon>
    </lineage>
</organism>
<reference evidence="1 2" key="1">
    <citation type="submission" date="2016-06" db="EMBL/GenBank/DDBJ databases">
        <title>Complete genome sequence of a saline-alkali tolerant type strain Dietzia timorensis ID05-A0528T.</title>
        <authorList>
            <person name="Wu X."/>
        </authorList>
    </citation>
    <scope>NUCLEOTIDE SEQUENCE [LARGE SCALE GENOMIC DNA]</scope>
    <source>
        <strain evidence="1 2">ID05-A0528</strain>
    </source>
</reference>
<name>A0A173LQ11_9ACTN</name>
<dbReference type="Proteomes" id="UP000186104">
    <property type="component" value="Chromosome"/>
</dbReference>
<dbReference type="RefSeq" id="WP_197487631.1">
    <property type="nucleotide sequence ID" value="NZ_CP015961.1"/>
</dbReference>
<gene>
    <name evidence="1" type="ORF">BJL86_3025</name>
</gene>
<dbReference type="EMBL" id="CP015961">
    <property type="protein sequence ID" value="ANI93784.1"/>
    <property type="molecule type" value="Genomic_DNA"/>
</dbReference>